<dbReference type="SUPFAM" id="SSF56655">
    <property type="entry name" value="Carbohydrate phosphatase"/>
    <property type="match status" value="1"/>
</dbReference>
<dbReference type="Pfam" id="PF00459">
    <property type="entry name" value="Inositol_P"/>
    <property type="match status" value="1"/>
</dbReference>
<dbReference type="Gene3D" id="3.30.540.10">
    <property type="entry name" value="Fructose-1,6-Bisphosphatase, subunit A, domain 1"/>
    <property type="match status" value="1"/>
</dbReference>
<proteinExistence type="inferred from homology"/>
<feature type="binding site" evidence="5">
    <location>
        <position position="90"/>
    </location>
    <ligand>
        <name>Mg(2+)</name>
        <dbReference type="ChEBI" id="CHEBI:18420"/>
        <label>2</label>
    </ligand>
</feature>
<feature type="binding site" evidence="5">
    <location>
        <position position="71"/>
    </location>
    <ligand>
        <name>Mg(2+)</name>
        <dbReference type="ChEBI" id="CHEBI:18420"/>
        <label>1</label>
        <note>catalytic</note>
    </ligand>
</feature>
<gene>
    <name evidence="6" type="ORF">HNP73_003761</name>
</gene>
<dbReference type="PANTHER" id="PTHR20854:SF4">
    <property type="entry name" value="INOSITOL-1-MONOPHOSPHATASE-RELATED"/>
    <property type="match status" value="1"/>
</dbReference>
<dbReference type="PANTHER" id="PTHR20854">
    <property type="entry name" value="INOSITOL MONOPHOSPHATASE"/>
    <property type="match status" value="1"/>
</dbReference>
<dbReference type="AlphaFoldDB" id="A0A840SP69"/>
<feature type="binding site" evidence="5">
    <location>
        <position position="215"/>
    </location>
    <ligand>
        <name>Mg(2+)</name>
        <dbReference type="ChEBI" id="CHEBI:18420"/>
        <label>1</label>
        <note>catalytic</note>
    </ligand>
</feature>
<dbReference type="InterPro" id="IPR020583">
    <property type="entry name" value="Inositol_monoP_metal-BS"/>
</dbReference>
<evidence type="ECO:0000256" key="1">
    <source>
        <dbReference type="ARBA" id="ARBA00009759"/>
    </source>
</evidence>
<dbReference type="GO" id="GO:0008934">
    <property type="term" value="F:inositol monophosphate 1-phosphatase activity"/>
    <property type="evidence" value="ECO:0007669"/>
    <property type="project" value="TreeGrafter"/>
</dbReference>
<dbReference type="PRINTS" id="PR00377">
    <property type="entry name" value="IMPHPHTASES"/>
</dbReference>
<dbReference type="InterPro" id="IPR000760">
    <property type="entry name" value="Inositol_monophosphatase-like"/>
</dbReference>
<dbReference type="RefSeq" id="WP_184153438.1">
    <property type="nucleotide sequence ID" value="NZ_JACHFM010000004.1"/>
</dbReference>
<keyword evidence="3" id="KW-0378">Hydrolase</keyword>
<evidence type="ECO:0000313" key="6">
    <source>
        <dbReference type="EMBL" id="MBB5223807.1"/>
    </source>
</evidence>
<sequence length="263" mass="27674">MNSEITTRLTAALPVIEAAGAHALGYFRQPLDVENKLGTGFDPVTIADREVEALIRERLLALWPDSPVEGEEAGLTPGDSPWSWIVDPIDGTRAFISGMPAWGVLLGLRHDGQPVGGIVAQPFTGETFIGGAGRAVCRRGGAETVLATSGRTDLASAILYCTHPEIFTTDATRAGFARVSQSVRLTRYGGDCYAYCLLAMGFVDLVIESSLQPYDILPVAPIITAAGGVVTDIDGETPLRGGTVIAAATPELHAAALRLMQQG</sequence>
<keyword evidence="2 5" id="KW-0479">Metal-binding</keyword>
<evidence type="ECO:0000256" key="2">
    <source>
        <dbReference type="ARBA" id="ARBA00022723"/>
    </source>
</evidence>
<evidence type="ECO:0000256" key="5">
    <source>
        <dbReference type="PIRSR" id="PIRSR600760-2"/>
    </source>
</evidence>
<reference evidence="6 7" key="1">
    <citation type="submission" date="2020-08" db="EMBL/GenBank/DDBJ databases">
        <title>Genomic Encyclopedia of Type Strains, Phase IV (KMG-IV): sequencing the most valuable type-strain genomes for metagenomic binning, comparative biology and taxonomic classification.</title>
        <authorList>
            <person name="Goeker M."/>
        </authorList>
    </citation>
    <scope>NUCLEOTIDE SEQUENCE [LARGE SCALE GENOMIC DNA]</scope>
    <source>
        <strain evidence="6 7">DSM 101730</strain>
    </source>
</reference>
<comment type="similarity">
    <text evidence="1">Belongs to the inositol monophosphatase superfamily.</text>
</comment>
<dbReference type="EMBL" id="JACHFM010000004">
    <property type="protein sequence ID" value="MBB5223807.1"/>
    <property type="molecule type" value="Genomic_DNA"/>
</dbReference>
<protein>
    <submittedName>
        <fullName evidence="6">Histidinol phosphatase-like enzyme (Inositol monophosphatase family)</fullName>
    </submittedName>
</protein>
<keyword evidence="7" id="KW-1185">Reference proteome</keyword>
<feature type="binding site" evidence="5">
    <location>
        <position position="87"/>
    </location>
    <ligand>
        <name>Mg(2+)</name>
        <dbReference type="ChEBI" id="CHEBI:18420"/>
        <label>1</label>
        <note>catalytic</note>
    </ligand>
</feature>
<comment type="caution">
    <text evidence="6">The sequence shown here is derived from an EMBL/GenBank/DDBJ whole genome shotgun (WGS) entry which is preliminary data.</text>
</comment>
<dbReference type="GO" id="GO:0006020">
    <property type="term" value="P:inositol metabolic process"/>
    <property type="evidence" value="ECO:0007669"/>
    <property type="project" value="TreeGrafter"/>
</dbReference>
<feature type="binding site" evidence="5">
    <location>
        <position position="89"/>
    </location>
    <ligand>
        <name>Mg(2+)</name>
        <dbReference type="ChEBI" id="CHEBI:18420"/>
        <label>1</label>
        <note>catalytic</note>
    </ligand>
</feature>
<accession>A0A840SP69</accession>
<evidence type="ECO:0000256" key="4">
    <source>
        <dbReference type="ARBA" id="ARBA00022842"/>
    </source>
</evidence>
<organism evidence="6 7">
    <name type="scientific">Amaricoccus macauensis</name>
    <dbReference type="NCBI Taxonomy" id="57001"/>
    <lineage>
        <taxon>Bacteria</taxon>
        <taxon>Pseudomonadati</taxon>
        <taxon>Pseudomonadota</taxon>
        <taxon>Alphaproteobacteria</taxon>
        <taxon>Rhodobacterales</taxon>
        <taxon>Paracoccaceae</taxon>
        <taxon>Amaricoccus</taxon>
    </lineage>
</organism>
<dbReference type="CDD" id="cd01641">
    <property type="entry name" value="Bacterial_IMPase_like_1"/>
    <property type="match status" value="1"/>
</dbReference>
<keyword evidence="4 5" id="KW-0460">Magnesium</keyword>
<evidence type="ECO:0000313" key="7">
    <source>
        <dbReference type="Proteomes" id="UP000549457"/>
    </source>
</evidence>
<dbReference type="GO" id="GO:0046872">
    <property type="term" value="F:metal ion binding"/>
    <property type="evidence" value="ECO:0007669"/>
    <property type="project" value="UniProtKB-KW"/>
</dbReference>
<dbReference type="GO" id="GO:0007165">
    <property type="term" value="P:signal transduction"/>
    <property type="evidence" value="ECO:0007669"/>
    <property type="project" value="TreeGrafter"/>
</dbReference>
<name>A0A840SP69_9RHOB</name>
<dbReference type="Proteomes" id="UP000549457">
    <property type="component" value="Unassembled WGS sequence"/>
</dbReference>
<comment type="cofactor">
    <cofactor evidence="5">
        <name>Mg(2+)</name>
        <dbReference type="ChEBI" id="CHEBI:18420"/>
    </cofactor>
</comment>
<evidence type="ECO:0000256" key="3">
    <source>
        <dbReference type="ARBA" id="ARBA00022801"/>
    </source>
</evidence>
<dbReference type="PROSITE" id="PS00629">
    <property type="entry name" value="IMP_1"/>
    <property type="match status" value="1"/>
</dbReference>
<dbReference type="Gene3D" id="3.40.190.80">
    <property type="match status" value="1"/>
</dbReference>